<dbReference type="AlphaFoldDB" id="A0A0D2M6L5"/>
<evidence type="ECO:0000259" key="1">
    <source>
        <dbReference type="Pfam" id="PF20149"/>
    </source>
</evidence>
<gene>
    <name evidence="2" type="ORF">HYPSUDRAFT_117519</name>
</gene>
<feature type="domain" description="DUF6532" evidence="1">
    <location>
        <begin position="92"/>
        <end position="185"/>
    </location>
</feature>
<name>A0A0D2M6L5_HYPSF</name>
<feature type="non-terminal residue" evidence="2">
    <location>
        <position position="210"/>
    </location>
</feature>
<organism evidence="2 3">
    <name type="scientific">Hypholoma sublateritium (strain FD-334 SS-4)</name>
    <dbReference type="NCBI Taxonomy" id="945553"/>
    <lineage>
        <taxon>Eukaryota</taxon>
        <taxon>Fungi</taxon>
        <taxon>Dikarya</taxon>
        <taxon>Basidiomycota</taxon>
        <taxon>Agaricomycotina</taxon>
        <taxon>Agaricomycetes</taxon>
        <taxon>Agaricomycetidae</taxon>
        <taxon>Agaricales</taxon>
        <taxon>Agaricineae</taxon>
        <taxon>Strophariaceae</taxon>
        <taxon>Hypholoma</taxon>
    </lineage>
</organism>
<protein>
    <recommendedName>
        <fullName evidence="1">DUF6532 domain-containing protein</fullName>
    </recommendedName>
</protein>
<sequence length="210" mass="23537">QVRSLAKVVPTTSVGTFIHPSTSLNVSNARLKKEQIRLSHLPTHLQAAFDTIFVPRAREVFGYSMPWGTPDLDELKQVWINTFPDEDASSFNVIAQKLIEDRLHMWRNKFATSALTYLNAHVFPLLENNSTASRAELCTWLLSGEEHTRPFYFRVYEELDDEPDANGISKGLFQSPIISAILGIHFASISGIPVAQRSMKKPTGALVLTI</sequence>
<evidence type="ECO:0000313" key="2">
    <source>
        <dbReference type="EMBL" id="KJA18818.1"/>
    </source>
</evidence>
<dbReference type="Proteomes" id="UP000054270">
    <property type="component" value="Unassembled WGS sequence"/>
</dbReference>
<feature type="non-terminal residue" evidence="2">
    <location>
        <position position="1"/>
    </location>
</feature>
<dbReference type="InterPro" id="IPR045341">
    <property type="entry name" value="DUF6532"/>
</dbReference>
<proteinExistence type="predicted"/>
<keyword evidence="3" id="KW-1185">Reference proteome</keyword>
<dbReference type="OrthoDB" id="3256015at2759"/>
<dbReference type="OMA" id="WCAWAIS"/>
<evidence type="ECO:0000313" key="3">
    <source>
        <dbReference type="Proteomes" id="UP000054270"/>
    </source>
</evidence>
<dbReference type="EMBL" id="KN817584">
    <property type="protein sequence ID" value="KJA18818.1"/>
    <property type="molecule type" value="Genomic_DNA"/>
</dbReference>
<reference evidence="3" key="1">
    <citation type="submission" date="2014-04" db="EMBL/GenBank/DDBJ databases">
        <title>Evolutionary Origins and Diversification of the Mycorrhizal Mutualists.</title>
        <authorList>
            <consortium name="DOE Joint Genome Institute"/>
            <consortium name="Mycorrhizal Genomics Consortium"/>
            <person name="Kohler A."/>
            <person name="Kuo A."/>
            <person name="Nagy L.G."/>
            <person name="Floudas D."/>
            <person name="Copeland A."/>
            <person name="Barry K.W."/>
            <person name="Cichocki N."/>
            <person name="Veneault-Fourrey C."/>
            <person name="LaButti K."/>
            <person name="Lindquist E.A."/>
            <person name="Lipzen A."/>
            <person name="Lundell T."/>
            <person name="Morin E."/>
            <person name="Murat C."/>
            <person name="Riley R."/>
            <person name="Ohm R."/>
            <person name="Sun H."/>
            <person name="Tunlid A."/>
            <person name="Henrissat B."/>
            <person name="Grigoriev I.V."/>
            <person name="Hibbett D.S."/>
            <person name="Martin F."/>
        </authorList>
    </citation>
    <scope>NUCLEOTIDE SEQUENCE [LARGE SCALE GENOMIC DNA]</scope>
    <source>
        <strain evidence="3">FD-334 SS-4</strain>
    </source>
</reference>
<accession>A0A0D2M6L5</accession>
<dbReference type="Pfam" id="PF20149">
    <property type="entry name" value="DUF6532"/>
    <property type="match status" value="1"/>
</dbReference>